<dbReference type="eggNOG" id="ENOG50349WR">
    <property type="taxonomic scope" value="Bacteria"/>
</dbReference>
<keyword evidence="3" id="KW-1185">Reference proteome</keyword>
<keyword evidence="1" id="KW-0812">Transmembrane</keyword>
<evidence type="ECO:0008006" key="4">
    <source>
        <dbReference type="Google" id="ProtNLM"/>
    </source>
</evidence>
<feature type="transmembrane region" description="Helical" evidence="1">
    <location>
        <begin position="207"/>
        <end position="226"/>
    </location>
</feature>
<evidence type="ECO:0000313" key="2">
    <source>
        <dbReference type="EMBL" id="EFG25968.1"/>
    </source>
</evidence>
<keyword evidence="1" id="KW-0472">Membrane</keyword>
<evidence type="ECO:0000313" key="3">
    <source>
        <dbReference type="Proteomes" id="UP000005777"/>
    </source>
</evidence>
<name>W5IGM3_SCAIO</name>
<evidence type="ECO:0000256" key="1">
    <source>
        <dbReference type="SAM" id="Phobius"/>
    </source>
</evidence>
<dbReference type="AlphaFoldDB" id="W5IGM3"/>
<organism evidence="2 3">
    <name type="scientific">Scardovia inopinata F0304</name>
    <dbReference type="NCBI Taxonomy" id="641146"/>
    <lineage>
        <taxon>Bacteria</taxon>
        <taxon>Bacillati</taxon>
        <taxon>Actinomycetota</taxon>
        <taxon>Actinomycetes</taxon>
        <taxon>Bifidobacteriales</taxon>
        <taxon>Bifidobacteriaceae</taxon>
        <taxon>Scardovia</taxon>
    </lineage>
</organism>
<gene>
    <name evidence="2" type="ORF">HMPREF9020_01036</name>
</gene>
<sequence>MRFIRCFLSEISKLLTVRGFLYALVGLIGIIIAGVYGFSVAARHGVIDSSSAFTMPLYYGQAAVILLGCWLLIEETDGGCLRTTFLAVPSRTNVVCAKTAVAFLVSFDVSTVTIVLSYCARMLALNQAISFRSLAGHILYWTILGTFAFSLSAVLRNGTVSLGIILGTAFLLSAFLRAYLPAARYLPDQLGTVLCSPSSTQSSFIEALGALVLWEISAFIGSLVSAQTWEVGS</sequence>
<keyword evidence="1" id="KW-1133">Transmembrane helix</keyword>
<reference evidence="2 3" key="1">
    <citation type="submission" date="2012-01" db="EMBL/GenBank/DDBJ databases">
        <title>The Genome Sequence of Scardovia inopinata F0304.</title>
        <authorList>
            <consortium name="The Broad Institute Genome Sequencing Platform"/>
            <person name="Earl A."/>
            <person name="Ward D."/>
            <person name="Feldgarden M."/>
            <person name="Gevers D."/>
            <person name="Izard J."/>
            <person name="Baranova O.V."/>
            <person name="Blanton J.M."/>
            <person name="Tanner A.C."/>
            <person name="Dewhirst F.E."/>
            <person name="Young S.K."/>
            <person name="Zeng Q."/>
            <person name="Gargeya S."/>
            <person name="Fitzgerald M."/>
            <person name="Haas B."/>
            <person name="Abouelleil A."/>
            <person name="Alvarado L."/>
            <person name="Arachchi H.M."/>
            <person name="Berlin A."/>
            <person name="Chapman S.B."/>
            <person name="Gearin G."/>
            <person name="Goldberg J."/>
            <person name="Griggs A."/>
            <person name="Gujja S."/>
            <person name="Hansen M."/>
            <person name="Heiman D."/>
            <person name="Howarth C."/>
            <person name="Larimer J."/>
            <person name="Lui A."/>
            <person name="MacDonald P.J."/>
            <person name="McCowen C."/>
            <person name="Montmayeur A."/>
            <person name="Murphy C."/>
            <person name="Neiman D."/>
            <person name="Pearson M."/>
            <person name="Priest M."/>
            <person name="Roberts A."/>
            <person name="Saif S."/>
            <person name="Shea T."/>
            <person name="Sisk P."/>
            <person name="Stolte C."/>
            <person name="Sykes S."/>
            <person name="Wortman J."/>
            <person name="Nusbaum C."/>
            <person name="Birren B."/>
        </authorList>
    </citation>
    <scope>NUCLEOTIDE SEQUENCE [LARGE SCALE GENOMIC DNA]</scope>
    <source>
        <strain evidence="2 3">F0304</strain>
    </source>
</reference>
<feature type="transmembrane region" description="Helical" evidence="1">
    <location>
        <begin position="94"/>
        <end position="118"/>
    </location>
</feature>
<feature type="transmembrane region" description="Helical" evidence="1">
    <location>
        <begin position="20"/>
        <end position="41"/>
    </location>
</feature>
<dbReference type="Proteomes" id="UP000005777">
    <property type="component" value="Unassembled WGS sequence"/>
</dbReference>
<accession>W5IGM3</accession>
<comment type="caution">
    <text evidence="2">The sequence shown here is derived from an EMBL/GenBank/DDBJ whole genome shotgun (WGS) entry which is preliminary data.</text>
</comment>
<proteinExistence type="predicted"/>
<protein>
    <recommendedName>
        <fullName evidence="4">ABC-2 type transporter domain-containing protein</fullName>
    </recommendedName>
</protein>
<feature type="transmembrane region" description="Helical" evidence="1">
    <location>
        <begin position="162"/>
        <end position="180"/>
    </location>
</feature>
<feature type="transmembrane region" description="Helical" evidence="1">
    <location>
        <begin position="53"/>
        <end position="73"/>
    </location>
</feature>
<dbReference type="HOGENOM" id="CLU_1189235_0_0_11"/>
<dbReference type="EMBL" id="ADCX01000006">
    <property type="protein sequence ID" value="EFG25968.1"/>
    <property type="molecule type" value="Genomic_DNA"/>
</dbReference>
<feature type="transmembrane region" description="Helical" evidence="1">
    <location>
        <begin position="138"/>
        <end position="155"/>
    </location>
</feature>